<dbReference type="EMBL" id="LR796635">
    <property type="protein sequence ID" value="CAB4155707.1"/>
    <property type="molecule type" value="Genomic_DNA"/>
</dbReference>
<organism evidence="1">
    <name type="scientific">uncultured Caudovirales phage</name>
    <dbReference type="NCBI Taxonomy" id="2100421"/>
    <lineage>
        <taxon>Viruses</taxon>
        <taxon>Duplodnaviria</taxon>
        <taxon>Heunggongvirae</taxon>
        <taxon>Uroviricota</taxon>
        <taxon>Caudoviricetes</taxon>
        <taxon>Peduoviridae</taxon>
        <taxon>Maltschvirus</taxon>
        <taxon>Maltschvirus maltsch</taxon>
    </lineage>
</organism>
<evidence type="ECO:0000313" key="2">
    <source>
        <dbReference type="EMBL" id="CAB4181141.1"/>
    </source>
</evidence>
<proteinExistence type="predicted"/>
<accession>A0A6J5NAE4</accession>
<dbReference type="EMBL" id="LR797016">
    <property type="protein sequence ID" value="CAB4181141.1"/>
    <property type="molecule type" value="Genomic_DNA"/>
</dbReference>
<protein>
    <submittedName>
        <fullName evidence="1">Uncharacterized protein</fullName>
    </submittedName>
</protein>
<reference evidence="1" key="1">
    <citation type="submission" date="2020-04" db="EMBL/GenBank/DDBJ databases">
        <authorList>
            <person name="Chiriac C."/>
            <person name="Salcher M."/>
            <person name="Ghai R."/>
            <person name="Kavagutti S V."/>
        </authorList>
    </citation>
    <scope>NUCLEOTIDE SEQUENCE</scope>
</reference>
<sequence length="69" mass="7866">MTKDDIDKMWGQALNESIKNNEEFTRYRFAKLVAAAEREEIAKLADASVNADQYPTLTMLAQAIRMRGD</sequence>
<name>A0A6J5NAE4_9CAUD</name>
<evidence type="ECO:0000313" key="1">
    <source>
        <dbReference type="EMBL" id="CAB4155707.1"/>
    </source>
</evidence>
<gene>
    <name evidence="2" type="ORF">UFOVP1067_18</name>
    <name evidence="1" type="ORF">UFOVP662_18</name>
</gene>